<keyword evidence="8" id="KW-0028">Amino-acid biosynthesis</keyword>
<evidence type="ECO:0000256" key="2">
    <source>
        <dbReference type="ARBA" id="ARBA00008316"/>
    </source>
</evidence>
<dbReference type="GO" id="GO:1900079">
    <property type="term" value="P:regulation of arginine biosynthetic process"/>
    <property type="evidence" value="ECO:0007669"/>
    <property type="project" value="UniProtKB-UniRule"/>
</dbReference>
<evidence type="ECO:0000256" key="4">
    <source>
        <dbReference type="ARBA" id="ARBA00022491"/>
    </source>
</evidence>
<comment type="function">
    <text evidence="8">Regulates arginine biosynthesis genes.</text>
</comment>
<dbReference type="SUPFAM" id="SSF55252">
    <property type="entry name" value="C-terminal domain of arginine repressor"/>
    <property type="match status" value="1"/>
</dbReference>
<evidence type="ECO:0000259" key="9">
    <source>
        <dbReference type="Pfam" id="PF01316"/>
    </source>
</evidence>
<comment type="caution">
    <text evidence="11">The sequence shown here is derived from an EMBL/GenBank/DDBJ whole genome shotgun (WGS) entry which is preliminary data.</text>
</comment>
<keyword evidence="3 8" id="KW-0963">Cytoplasm</keyword>
<proteinExistence type="inferred from homology"/>
<dbReference type="InterPro" id="IPR036388">
    <property type="entry name" value="WH-like_DNA-bd_sf"/>
</dbReference>
<gene>
    <name evidence="8" type="primary">argR</name>
    <name evidence="11" type="ORF">FYJ63_07650</name>
</gene>
<dbReference type="HAMAP" id="MF_00173">
    <property type="entry name" value="Arg_repressor"/>
    <property type="match status" value="1"/>
</dbReference>
<comment type="pathway">
    <text evidence="8">Amino-acid biosynthesis; L-arginine biosynthesis [regulation].</text>
</comment>
<protein>
    <recommendedName>
        <fullName evidence="8">Arginine repressor</fullName>
    </recommendedName>
</protein>
<dbReference type="InterPro" id="IPR020899">
    <property type="entry name" value="Arg_repress_C"/>
</dbReference>
<dbReference type="GO" id="GO:0034618">
    <property type="term" value="F:arginine binding"/>
    <property type="evidence" value="ECO:0007669"/>
    <property type="project" value="InterPro"/>
</dbReference>
<dbReference type="GO" id="GO:0051259">
    <property type="term" value="P:protein complex oligomerization"/>
    <property type="evidence" value="ECO:0007669"/>
    <property type="project" value="InterPro"/>
</dbReference>
<evidence type="ECO:0000256" key="3">
    <source>
        <dbReference type="ARBA" id="ARBA00022490"/>
    </source>
</evidence>
<dbReference type="Proteomes" id="UP000442535">
    <property type="component" value="Unassembled WGS sequence"/>
</dbReference>
<dbReference type="UniPathway" id="UPA00068"/>
<keyword evidence="12" id="KW-1185">Reference proteome</keyword>
<dbReference type="InterPro" id="IPR020900">
    <property type="entry name" value="Arg_repress_DNA-bd"/>
</dbReference>
<dbReference type="InterPro" id="IPR001669">
    <property type="entry name" value="Arg_repress"/>
</dbReference>
<dbReference type="GO" id="GO:0006526">
    <property type="term" value="P:L-arginine biosynthetic process"/>
    <property type="evidence" value="ECO:0007669"/>
    <property type="project" value="UniProtKB-UniPathway"/>
</dbReference>
<dbReference type="PRINTS" id="PR01467">
    <property type="entry name" value="ARGREPRESSOR"/>
</dbReference>
<organism evidence="11 12">
    <name type="scientific">Mobiluncus porci</name>
    <dbReference type="NCBI Taxonomy" id="2652278"/>
    <lineage>
        <taxon>Bacteria</taxon>
        <taxon>Bacillati</taxon>
        <taxon>Actinomycetota</taxon>
        <taxon>Actinomycetes</taxon>
        <taxon>Actinomycetales</taxon>
        <taxon>Actinomycetaceae</taxon>
        <taxon>Mobiluncus</taxon>
    </lineage>
</organism>
<dbReference type="EMBL" id="VUMY01000013">
    <property type="protein sequence ID" value="MST50107.1"/>
    <property type="molecule type" value="Genomic_DNA"/>
</dbReference>
<sequence length="165" mass="17653">MSDTITRGMSSKVSRHAAIARLLKEKPVRSQGSLQILLESAGFNVTQATLSRDLEELGAMKVRDPDGGQRYALGASLDSEEIPLTLPGSLERWISQLLIEARAALNQVVLRTPSAVASALAAAIDKEDLDGVLGCIAGDDTVLIICADETRANQLCAEIQQMTHQ</sequence>
<keyword evidence="7 8" id="KW-0804">Transcription</keyword>
<keyword evidence="8" id="KW-0055">Arginine biosynthesis</keyword>
<dbReference type="InterPro" id="IPR036390">
    <property type="entry name" value="WH_DNA-bd_sf"/>
</dbReference>
<evidence type="ECO:0000256" key="5">
    <source>
        <dbReference type="ARBA" id="ARBA00023015"/>
    </source>
</evidence>
<evidence type="ECO:0000256" key="8">
    <source>
        <dbReference type="HAMAP-Rule" id="MF_00173"/>
    </source>
</evidence>
<evidence type="ECO:0000313" key="11">
    <source>
        <dbReference type="EMBL" id="MST50107.1"/>
    </source>
</evidence>
<evidence type="ECO:0000256" key="1">
    <source>
        <dbReference type="ARBA" id="ARBA00004496"/>
    </source>
</evidence>
<dbReference type="PANTHER" id="PTHR34471:SF1">
    <property type="entry name" value="ARGININE REPRESSOR"/>
    <property type="match status" value="1"/>
</dbReference>
<comment type="similarity">
    <text evidence="2 8">Belongs to the ArgR family.</text>
</comment>
<feature type="domain" description="Arginine repressor C-terminal" evidence="10">
    <location>
        <begin position="95"/>
        <end position="160"/>
    </location>
</feature>
<keyword evidence="4 8" id="KW-0678">Repressor</keyword>
<dbReference type="GO" id="GO:0003677">
    <property type="term" value="F:DNA binding"/>
    <property type="evidence" value="ECO:0007669"/>
    <property type="project" value="UniProtKB-KW"/>
</dbReference>
<evidence type="ECO:0000259" key="10">
    <source>
        <dbReference type="Pfam" id="PF02863"/>
    </source>
</evidence>
<evidence type="ECO:0000313" key="12">
    <source>
        <dbReference type="Proteomes" id="UP000442535"/>
    </source>
</evidence>
<dbReference type="GO" id="GO:0003700">
    <property type="term" value="F:DNA-binding transcription factor activity"/>
    <property type="evidence" value="ECO:0007669"/>
    <property type="project" value="UniProtKB-UniRule"/>
</dbReference>
<name>A0A7K0K3P2_9ACTO</name>
<dbReference type="RefSeq" id="WP_154545434.1">
    <property type="nucleotide sequence ID" value="NZ_JAQYQY010000030.1"/>
</dbReference>
<keyword evidence="6 8" id="KW-0238">DNA-binding</keyword>
<accession>A0A7K0K3P2</accession>
<dbReference type="Pfam" id="PF02863">
    <property type="entry name" value="Arg_repressor_C"/>
    <property type="match status" value="1"/>
</dbReference>
<dbReference type="SUPFAM" id="SSF46785">
    <property type="entry name" value="Winged helix' DNA-binding domain"/>
    <property type="match status" value="1"/>
</dbReference>
<keyword evidence="5 8" id="KW-0805">Transcription regulation</keyword>
<comment type="subcellular location">
    <subcellularLocation>
        <location evidence="1 8">Cytoplasm</location>
    </subcellularLocation>
</comment>
<dbReference type="InterPro" id="IPR036251">
    <property type="entry name" value="Arg_repress_C_sf"/>
</dbReference>
<dbReference type="AlphaFoldDB" id="A0A7K0K3P2"/>
<reference evidence="11 12" key="1">
    <citation type="submission" date="2019-08" db="EMBL/GenBank/DDBJ databases">
        <title>In-depth cultivation of the pig gut microbiome towards novel bacterial diversity and tailored functional studies.</title>
        <authorList>
            <person name="Wylensek D."/>
            <person name="Hitch T.C.A."/>
            <person name="Clavel T."/>
        </authorList>
    </citation>
    <scope>NUCLEOTIDE SEQUENCE [LARGE SCALE GENOMIC DNA]</scope>
    <source>
        <strain evidence="11 12">RF-GAM-744-WT-7</strain>
    </source>
</reference>
<evidence type="ECO:0000256" key="7">
    <source>
        <dbReference type="ARBA" id="ARBA00023163"/>
    </source>
</evidence>
<dbReference type="PANTHER" id="PTHR34471">
    <property type="entry name" value="ARGININE REPRESSOR"/>
    <property type="match status" value="1"/>
</dbReference>
<dbReference type="GO" id="GO:0005737">
    <property type="term" value="C:cytoplasm"/>
    <property type="evidence" value="ECO:0007669"/>
    <property type="project" value="UniProtKB-SubCell"/>
</dbReference>
<dbReference type="Gene3D" id="1.10.10.10">
    <property type="entry name" value="Winged helix-like DNA-binding domain superfamily/Winged helix DNA-binding domain"/>
    <property type="match status" value="1"/>
</dbReference>
<dbReference type="Gene3D" id="3.30.1360.40">
    <property type="match status" value="1"/>
</dbReference>
<evidence type="ECO:0000256" key="6">
    <source>
        <dbReference type="ARBA" id="ARBA00023125"/>
    </source>
</evidence>
<feature type="domain" description="Arginine repressor DNA-binding" evidence="9">
    <location>
        <begin position="12"/>
        <end position="75"/>
    </location>
</feature>
<dbReference type="Pfam" id="PF01316">
    <property type="entry name" value="Arg_repressor"/>
    <property type="match status" value="1"/>
</dbReference>